<feature type="compositionally biased region" description="Basic and acidic residues" evidence="1">
    <location>
        <begin position="181"/>
        <end position="193"/>
    </location>
</feature>
<dbReference type="Proteomes" id="UP000629468">
    <property type="component" value="Unassembled WGS sequence"/>
</dbReference>
<feature type="compositionally biased region" description="Basic and acidic residues" evidence="1">
    <location>
        <begin position="133"/>
        <end position="144"/>
    </location>
</feature>
<feature type="compositionally biased region" description="Basic residues" evidence="1">
    <location>
        <begin position="239"/>
        <end position="250"/>
    </location>
</feature>
<evidence type="ECO:0000313" key="3">
    <source>
        <dbReference type="Proteomes" id="UP000629468"/>
    </source>
</evidence>
<comment type="caution">
    <text evidence="2">The sequence shown here is derived from an EMBL/GenBank/DDBJ whole genome shotgun (WGS) entry which is preliminary data.</text>
</comment>
<organism evidence="2 3">
    <name type="scientific">Agaricus bisporus var. burnettii</name>
    <dbReference type="NCBI Taxonomy" id="192524"/>
    <lineage>
        <taxon>Eukaryota</taxon>
        <taxon>Fungi</taxon>
        <taxon>Dikarya</taxon>
        <taxon>Basidiomycota</taxon>
        <taxon>Agaricomycotina</taxon>
        <taxon>Agaricomycetes</taxon>
        <taxon>Agaricomycetidae</taxon>
        <taxon>Agaricales</taxon>
        <taxon>Agaricineae</taxon>
        <taxon>Agaricaceae</taxon>
        <taxon>Agaricus</taxon>
    </lineage>
</organism>
<name>A0A8H7KKG3_AGABI</name>
<feature type="region of interest" description="Disordered" evidence="1">
    <location>
        <begin position="66"/>
        <end position="250"/>
    </location>
</feature>
<dbReference type="AlphaFoldDB" id="A0A8H7KKG3"/>
<feature type="compositionally biased region" description="Basic and acidic residues" evidence="1">
    <location>
        <begin position="82"/>
        <end position="91"/>
    </location>
</feature>
<reference evidence="2 3" key="1">
    <citation type="journal article" name="Sci. Rep.">
        <title>Telomere-to-telomere assembled and centromere annotated genomes of the two main subspecies of the button mushroom Agaricus bisporus reveal especially polymorphic chromosome ends.</title>
        <authorList>
            <person name="Sonnenberg A.S.M."/>
            <person name="Sedaghat-Telgerd N."/>
            <person name="Lavrijssen B."/>
            <person name="Ohm R.A."/>
            <person name="Hendrickx P.M."/>
            <person name="Scholtmeijer K."/>
            <person name="Baars J.J.P."/>
            <person name="van Peer A."/>
        </authorList>
    </citation>
    <scope>NUCLEOTIDE SEQUENCE [LARGE SCALE GENOMIC DNA]</scope>
    <source>
        <strain evidence="2 3">H119_p4</strain>
    </source>
</reference>
<evidence type="ECO:0000256" key="1">
    <source>
        <dbReference type="SAM" id="MobiDB-lite"/>
    </source>
</evidence>
<gene>
    <name evidence="2" type="ORF">Agabi119p4_2541</name>
</gene>
<dbReference type="EMBL" id="JABXXO010000003">
    <property type="protein sequence ID" value="KAF7783165.1"/>
    <property type="molecule type" value="Genomic_DNA"/>
</dbReference>
<proteinExistence type="predicted"/>
<evidence type="ECO:0000313" key="2">
    <source>
        <dbReference type="EMBL" id="KAF7783165.1"/>
    </source>
</evidence>
<accession>A0A8H7KKG3</accession>
<protein>
    <submittedName>
        <fullName evidence="2">Uncharacterized protein</fullName>
    </submittedName>
</protein>
<sequence>MGGNASKRNVSTARLQDFDVHKSRRKALMEDFDTIYQKNHRDKRSPIPLIHSGVRNGRTAVLNLHGELTGISGPEPFPRFPTRRDERDDQKRHRQEVSVPRRTPAIRRTQRPVFIEPRSRSRENHPPQLRPGYKPDRRSHDRSEVQPQLQQESRFRVEIKIHDHRSRRPRDLEYPTSQRHGQKEGDQTKKLSAERTSPGARHSGRPHRTQRIGFEGTVHPSPKPHRHEMKDNVQSTSKKVVRKSSQHQLKLHSKDPYATFKQEPRAKYHYPTIGVLNVYV</sequence>